<reference evidence="6 7" key="1">
    <citation type="submission" date="2023-07" db="EMBL/GenBank/DDBJ databases">
        <title>Sorghum-associated microbial communities from plants grown in Nebraska, USA.</title>
        <authorList>
            <person name="Schachtman D."/>
        </authorList>
    </citation>
    <scope>NUCLEOTIDE SEQUENCE [LARGE SCALE GENOMIC DNA]</scope>
    <source>
        <strain evidence="6 7">DS2154</strain>
    </source>
</reference>
<dbReference type="RefSeq" id="WP_310033309.1">
    <property type="nucleotide sequence ID" value="NZ_JAVDRL010000010.1"/>
</dbReference>
<proteinExistence type="predicted"/>
<keyword evidence="4" id="KW-0472">Membrane</keyword>
<dbReference type="SUPFAM" id="SSF69593">
    <property type="entry name" value="Glycerol-3-phosphate (1)-acyltransferase"/>
    <property type="match status" value="1"/>
</dbReference>
<feature type="domain" description="Phospholipid/glycerol acyltransferase" evidence="5">
    <location>
        <begin position="69"/>
        <end position="183"/>
    </location>
</feature>
<evidence type="ECO:0000256" key="3">
    <source>
        <dbReference type="ARBA" id="ARBA00023315"/>
    </source>
</evidence>
<keyword evidence="2 6" id="KW-0808">Transferase</keyword>
<name>A0ABU1N2M2_9CAUL</name>
<keyword evidence="4" id="KW-1133">Transmembrane helix</keyword>
<evidence type="ECO:0000313" key="6">
    <source>
        <dbReference type="EMBL" id="MDR6532694.1"/>
    </source>
</evidence>
<gene>
    <name evidence="6" type="ORF">J2800_003454</name>
</gene>
<evidence type="ECO:0000256" key="2">
    <source>
        <dbReference type="ARBA" id="ARBA00022679"/>
    </source>
</evidence>
<evidence type="ECO:0000256" key="4">
    <source>
        <dbReference type="SAM" id="Phobius"/>
    </source>
</evidence>
<comment type="caution">
    <text evidence="6">The sequence shown here is derived from an EMBL/GenBank/DDBJ whole genome shotgun (WGS) entry which is preliminary data.</text>
</comment>
<dbReference type="Pfam" id="PF01553">
    <property type="entry name" value="Acyltransferase"/>
    <property type="match status" value="1"/>
</dbReference>
<comment type="pathway">
    <text evidence="1">Lipid metabolism.</text>
</comment>
<keyword evidence="3 6" id="KW-0012">Acyltransferase</keyword>
<protein>
    <submittedName>
        <fullName evidence="6">1-acyl-sn-glycerol-3-phosphate acyltransferase</fullName>
        <ecNumber evidence="6">2.3.1.51</ecNumber>
    </submittedName>
</protein>
<keyword evidence="4" id="KW-0812">Transmembrane</keyword>
<dbReference type="InterPro" id="IPR002123">
    <property type="entry name" value="Plipid/glycerol_acylTrfase"/>
</dbReference>
<dbReference type="PANTHER" id="PTHR10434:SF40">
    <property type="entry name" value="1-ACYL-SN-GLYCEROL-3-PHOSPHATE ACYLTRANSFERASE"/>
    <property type="match status" value="1"/>
</dbReference>
<evidence type="ECO:0000259" key="5">
    <source>
        <dbReference type="SMART" id="SM00563"/>
    </source>
</evidence>
<feature type="transmembrane region" description="Helical" evidence="4">
    <location>
        <begin position="6"/>
        <end position="27"/>
    </location>
</feature>
<dbReference type="Proteomes" id="UP001262754">
    <property type="component" value="Unassembled WGS sequence"/>
</dbReference>
<evidence type="ECO:0000313" key="7">
    <source>
        <dbReference type="Proteomes" id="UP001262754"/>
    </source>
</evidence>
<dbReference type="CDD" id="cd07989">
    <property type="entry name" value="LPLAT_AGPAT-like"/>
    <property type="match status" value="1"/>
</dbReference>
<dbReference type="GO" id="GO:0003841">
    <property type="term" value="F:1-acylglycerol-3-phosphate O-acyltransferase activity"/>
    <property type="evidence" value="ECO:0007669"/>
    <property type="project" value="UniProtKB-EC"/>
</dbReference>
<dbReference type="PANTHER" id="PTHR10434">
    <property type="entry name" value="1-ACYL-SN-GLYCEROL-3-PHOSPHATE ACYLTRANSFERASE"/>
    <property type="match status" value="1"/>
</dbReference>
<keyword evidence="7" id="KW-1185">Reference proteome</keyword>
<evidence type="ECO:0000256" key="1">
    <source>
        <dbReference type="ARBA" id="ARBA00005189"/>
    </source>
</evidence>
<dbReference type="EC" id="2.3.1.51" evidence="6"/>
<dbReference type="EMBL" id="JAVDRL010000010">
    <property type="protein sequence ID" value="MDR6532694.1"/>
    <property type="molecule type" value="Genomic_DNA"/>
</dbReference>
<dbReference type="SMART" id="SM00563">
    <property type="entry name" value="PlsC"/>
    <property type="match status" value="1"/>
</dbReference>
<accession>A0ABU1N2M2</accession>
<sequence>MRSALFNAYYWVLSIFYGLSAALSALLPGRRPIAFALRLYSQRMIWALRVFAGVKIELKGQENLPKGAFIIAAKHHSWGDGFVMFANVDNLSFVTGDHLEKFPLVGQILRKFGAIVVDSCGGPEARKALSASAAQVAAEGRRILIYPEGHLAAPGERFRYRTGVYHMSRDFGLPVVPVATNLGCFWKQTDKKKTAGTATVEFLPPLPQGLSKAQFMAQMEEVIETRTNQLIAQARNEPVKPSVLVEWNGRKNVAAGAPQTA</sequence>
<organism evidence="6 7">
    <name type="scientific">Caulobacter rhizosphaerae</name>
    <dbReference type="NCBI Taxonomy" id="2010972"/>
    <lineage>
        <taxon>Bacteria</taxon>
        <taxon>Pseudomonadati</taxon>
        <taxon>Pseudomonadota</taxon>
        <taxon>Alphaproteobacteria</taxon>
        <taxon>Caulobacterales</taxon>
        <taxon>Caulobacteraceae</taxon>
        <taxon>Caulobacter</taxon>
    </lineage>
</organism>